<dbReference type="SUPFAM" id="SSF53335">
    <property type="entry name" value="S-adenosyl-L-methionine-dependent methyltransferases"/>
    <property type="match status" value="1"/>
</dbReference>
<dbReference type="InterPro" id="IPR050082">
    <property type="entry name" value="RNA_methyltr_RlmE"/>
</dbReference>
<protein>
    <recommendedName>
        <fullName evidence="6">rRNA methyltransferase 2, mitochondrial</fullName>
    </recommendedName>
</protein>
<dbReference type="GO" id="GO:0005739">
    <property type="term" value="C:mitochondrion"/>
    <property type="evidence" value="ECO:0007669"/>
    <property type="project" value="TreeGrafter"/>
</dbReference>
<organism evidence="8 9">
    <name type="scientific">Ceutorhynchus assimilis</name>
    <name type="common">cabbage seed weevil</name>
    <dbReference type="NCBI Taxonomy" id="467358"/>
    <lineage>
        <taxon>Eukaryota</taxon>
        <taxon>Metazoa</taxon>
        <taxon>Ecdysozoa</taxon>
        <taxon>Arthropoda</taxon>
        <taxon>Hexapoda</taxon>
        <taxon>Insecta</taxon>
        <taxon>Pterygota</taxon>
        <taxon>Neoptera</taxon>
        <taxon>Endopterygota</taxon>
        <taxon>Coleoptera</taxon>
        <taxon>Polyphaga</taxon>
        <taxon>Cucujiformia</taxon>
        <taxon>Curculionidae</taxon>
        <taxon>Ceutorhynchinae</taxon>
        <taxon>Ceutorhynchus</taxon>
    </lineage>
</organism>
<accession>A0A9N9MZJ9</accession>
<evidence type="ECO:0000256" key="5">
    <source>
        <dbReference type="ARBA" id="ARBA00022691"/>
    </source>
</evidence>
<dbReference type="AlphaFoldDB" id="A0A9N9MZJ9"/>
<evidence type="ECO:0000256" key="2">
    <source>
        <dbReference type="ARBA" id="ARBA00022552"/>
    </source>
</evidence>
<dbReference type="GO" id="GO:0008650">
    <property type="term" value="F:rRNA (uridine-2'-O-)-methyltransferase activity"/>
    <property type="evidence" value="ECO:0007669"/>
    <property type="project" value="TreeGrafter"/>
</dbReference>
<keyword evidence="2" id="KW-0698">rRNA processing</keyword>
<evidence type="ECO:0000313" key="9">
    <source>
        <dbReference type="Proteomes" id="UP001152799"/>
    </source>
</evidence>
<evidence type="ECO:0000313" key="8">
    <source>
        <dbReference type="EMBL" id="CAG9774007.1"/>
    </source>
</evidence>
<dbReference type="PANTHER" id="PTHR10920">
    <property type="entry name" value="RIBOSOMAL RNA METHYLTRANSFERASE"/>
    <property type="match status" value="1"/>
</dbReference>
<dbReference type="Proteomes" id="UP001152799">
    <property type="component" value="Chromosome 9"/>
</dbReference>
<keyword evidence="9" id="KW-1185">Reference proteome</keyword>
<evidence type="ECO:0000256" key="3">
    <source>
        <dbReference type="ARBA" id="ARBA00022603"/>
    </source>
</evidence>
<evidence type="ECO:0000256" key="6">
    <source>
        <dbReference type="ARBA" id="ARBA00041184"/>
    </source>
</evidence>
<comment type="similarity">
    <text evidence="1">Belongs to the class I-like SAM-binding methyltransferase superfamily. RNA methyltransferase RlmE family.</text>
</comment>
<dbReference type="Gene3D" id="3.40.50.150">
    <property type="entry name" value="Vaccinia Virus protein VP39"/>
    <property type="match status" value="1"/>
</dbReference>
<dbReference type="InterPro" id="IPR002877">
    <property type="entry name" value="RNA_MeTrfase_FtsJ_dom"/>
</dbReference>
<evidence type="ECO:0000259" key="7">
    <source>
        <dbReference type="Pfam" id="PF01728"/>
    </source>
</evidence>
<gene>
    <name evidence="8" type="ORF">CEUTPL_LOCUS14391</name>
</gene>
<reference evidence="8" key="1">
    <citation type="submission" date="2022-01" db="EMBL/GenBank/DDBJ databases">
        <authorList>
            <person name="King R."/>
        </authorList>
    </citation>
    <scope>NUCLEOTIDE SEQUENCE</scope>
</reference>
<keyword evidence="3" id="KW-0489">Methyltransferase</keyword>
<dbReference type="InterPro" id="IPR029063">
    <property type="entry name" value="SAM-dependent_MTases_sf"/>
</dbReference>
<dbReference type="PANTHER" id="PTHR10920:SF18">
    <property type="entry name" value="RRNA METHYLTRANSFERASE 2, MITOCHONDRIAL"/>
    <property type="match status" value="1"/>
</dbReference>
<evidence type="ECO:0000256" key="4">
    <source>
        <dbReference type="ARBA" id="ARBA00022679"/>
    </source>
</evidence>
<dbReference type="OrthoDB" id="20105at2759"/>
<sequence>MKIKQFLLLNYTQLRRISTTTLLSKKQQPSTKTKNSSSHDWLSRQLSDPFVERARKLNYRCRSAFKLLEIDDRFKILQPGYAVVDCGASPGSWTQVAVRRVNADFADKHLPKGAVIAIDRQLIYPIEKSNHELQIMLYKSLEVQMEQQFHIKNTLMYLVSLMEKFQPKGLEVQLSQDKAIQIANIPSTTQTIQTLSDDSFDLNDFKLDLLQHMRQLKEDVMLLKQLLYKADPCAGTLAPIEEDHFDLFQSQARAVNFVRFYKMMRKLGDDDKKKNFVSVESKVIRRRCNF</sequence>
<keyword evidence="4" id="KW-0808">Transferase</keyword>
<dbReference type="EMBL" id="OU892285">
    <property type="protein sequence ID" value="CAG9774007.1"/>
    <property type="molecule type" value="Genomic_DNA"/>
</dbReference>
<dbReference type="Pfam" id="PF01728">
    <property type="entry name" value="FtsJ"/>
    <property type="match status" value="1"/>
</dbReference>
<feature type="domain" description="Ribosomal RNA methyltransferase FtsJ" evidence="7">
    <location>
        <begin position="59"/>
        <end position="128"/>
    </location>
</feature>
<proteinExistence type="inferred from homology"/>
<keyword evidence="5" id="KW-0949">S-adenosyl-L-methionine</keyword>
<name>A0A9N9MZJ9_9CUCU</name>
<evidence type="ECO:0000256" key="1">
    <source>
        <dbReference type="ARBA" id="ARBA00009258"/>
    </source>
</evidence>